<evidence type="ECO:0000256" key="1">
    <source>
        <dbReference type="SAM" id="MobiDB-lite"/>
    </source>
</evidence>
<organism evidence="2 3">
    <name type="scientific">Actinomycetospora atypica</name>
    <dbReference type="NCBI Taxonomy" id="1290095"/>
    <lineage>
        <taxon>Bacteria</taxon>
        <taxon>Bacillati</taxon>
        <taxon>Actinomycetota</taxon>
        <taxon>Actinomycetes</taxon>
        <taxon>Pseudonocardiales</taxon>
        <taxon>Pseudonocardiaceae</taxon>
        <taxon>Actinomycetospora</taxon>
    </lineage>
</organism>
<dbReference type="Proteomes" id="UP001595947">
    <property type="component" value="Unassembled WGS sequence"/>
</dbReference>
<dbReference type="InterPro" id="IPR005651">
    <property type="entry name" value="Trm112-like"/>
</dbReference>
<reference evidence="3" key="1">
    <citation type="journal article" date="2019" name="Int. J. Syst. Evol. Microbiol.">
        <title>The Global Catalogue of Microorganisms (GCM) 10K type strain sequencing project: providing services to taxonomists for standard genome sequencing and annotation.</title>
        <authorList>
            <consortium name="The Broad Institute Genomics Platform"/>
            <consortium name="The Broad Institute Genome Sequencing Center for Infectious Disease"/>
            <person name="Wu L."/>
            <person name="Ma J."/>
        </authorList>
    </citation>
    <scope>NUCLEOTIDE SEQUENCE [LARGE SCALE GENOMIC DNA]</scope>
    <source>
        <strain evidence="3">CGMCC 4.7093</strain>
    </source>
</reference>
<dbReference type="RefSeq" id="WP_378039538.1">
    <property type="nucleotide sequence ID" value="NZ_JBHSIV010000063.1"/>
</dbReference>
<accession>A0ABV9YXQ3</accession>
<comment type="caution">
    <text evidence="2">The sequence shown here is derived from an EMBL/GenBank/DDBJ whole genome shotgun (WGS) entry which is preliminary data.</text>
</comment>
<dbReference type="EMBL" id="JBHSIV010000063">
    <property type="protein sequence ID" value="MFC5066228.1"/>
    <property type="molecule type" value="Genomic_DNA"/>
</dbReference>
<feature type="region of interest" description="Disordered" evidence="1">
    <location>
        <begin position="74"/>
        <end position="94"/>
    </location>
</feature>
<evidence type="ECO:0000313" key="3">
    <source>
        <dbReference type="Proteomes" id="UP001595947"/>
    </source>
</evidence>
<feature type="compositionally biased region" description="Gly residues" evidence="1">
    <location>
        <begin position="80"/>
        <end position="94"/>
    </location>
</feature>
<feature type="region of interest" description="Disordered" evidence="1">
    <location>
        <begin position="1"/>
        <end position="20"/>
    </location>
</feature>
<dbReference type="Pfam" id="PF03966">
    <property type="entry name" value="Trm112p"/>
    <property type="match status" value="1"/>
</dbReference>
<proteinExistence type="predicted"/>
<gene>
    <name evidence="2" type="ORF">ACFPBZ_28755</name>
</gene>
<protein>
    <submittedName>
        <fullName evidence="2">Trm112 family protein</fullName>
    </submittedName>
</protein>
<keyword evidence="3" id="KW-1185">Reference proteome</keyword>
<evidence type="ECO:0000313" key="2">
    <source>
        <dbReference type="EMBL" id="MFC5066228.1"/>
    </source>
</evidence>
<name>A0ABV9YXQ3_9PSEU</name>
<dbReference type="SUPFAM" id="SSF158997">
    <property type="entry name" value="Trm112p-like"/>
    <property type="match status" value="1"/>
</dbReference>
<sequence length="94" mass="9102">MSADGDAAKRSSTAGAGPLGLDPVLLEILACPAPDHGELRPGTPADADASALTCQSCGREFPVTDGIPVLLLSEAVNGPEGPGSDGGSSETTGG</sequence>
<dbReference type="Gene3D" id="2.20.25.10">
    <property type="match status" value="1"/>
</dbReference>